<protein>
    <submittedName>
        <fullName evidence="2">Uncharacterized protein</fullName>
    </submittedName>
</protein>
<reference evidence="2" key="1">
    <citation type="submission" date="2021-10" db="EMBL/GenBank/DDBJ databases">
        <title>De novo Genome Assembly of Clathrus columnatus (Basidiomycota, Fungi) Using Illumina and Nanopore Sequence Data.</title>
        <authorList>
            <person name="Ogiso-Tanaka E."/>
            <person name="Itagaki H."/>
            <person name="Hosoya T."/>
            <person name="Hosaka K."/>
        </authorList>
    </citation>
    <scope>NUCLEOTIDE SEQUENCE</scope>
    <source>
        <strain evidence="2">MO-923</strain>
    </source>
</reference>
<organism evidence="2 3">
    <name type="scientific">Clathrus columnatus</name>
    <dbReference type="NCBI Taxonomy" id="1419009"/>
    <lineage>
        <taxon>Eukaryota</taxon>
        <taxon>Fungi</taxon>
        <taxon>Dikarya</taxon>
        <taxon>Basidiomycota</taxon>
        <taxon>Agaricomycotina</taxon>
        <taxon>Agaricomycetes</taxon>
        <taxon>Phallomycetidae</taxon>
        <taxon>Phallales</taxon>
        <taxon>Clathraceae</taxon>
        <taxon>Clathrus</taxon>
    </lineage>
</organism>
<evidence type="ECO:0000256" key="1">
    <source>
        <dbReference type="SAM" id="Phobius"/>
    </source>
</evidence>
<comment type="caution">
    <text evidence="2">The sequence shown here is derived from an EMBL/GenBank/DDBJ whole genome shotgun (WGS) entry which is preliminary data.</text>
</comment>
<gene>
    <name evidence="2" type="ORF">Clacol_000050</name>
</gene>
<feature type="transmembrane region" description="Helical" evidence="1">
    <location>
        <begin position="504"/>
        <end position="524"/>
    </location>
</feature>
<evidence type="ECO:0000313" key="3">
    <source>
        <dbReference type="Proteomes" id="UP001050691"/>
    </source>
</evidence>
<keyword evidence="1" id="KW-1133">Transmembrane helix</keyword>
<accession>A0AAV4ZZP5</accession>
<dbReference type="Proteomes" id="UP001050691">
    <property type="component" value="Unassembled WGS sequence"/>
</dbReference>
<dbReference type="AlphaFoldDB" id="A0AAV4ZZP5"/>
<keyword evidence="1" id="KW-0812">Transmembrane</keyword>
<keyword evidence="1" id="KW-0472">Membrane</keyword>
<sequence>MGDSLNSNTSTLVGNDISEKRSSFGGCNFHNQGVGGTKDETKNQEQDIRLFQENPLPPDFHTIRRLERTEIARLHERLDKYFNMMSLGQMNFSMTHVLELVSSLSNNLKEPARIEPRSRGATVTVNEAKDTSFVLFVKIYFFITLAMGIFSAGVYSSKEYLQPHICLDHEAWIVDTVLSIVSSGSYRRSTLKIVQKRQTMPACRNLVTATLNSVGKQNKNAQPLLTKTLPTFLQLLHTFLFVKEGKLNMATTGVDMNGIDSIRDSTLKTEENHTSHKEEVSQSRAEAYEKQGITCFEQEIHAILDGYIHAMEKWKARDISASFILSLLDEQIKLGKELIGLCTPLGKWRHEQIRQTMQFIKLRQLWEKYKDEQLQLEQKLIEHHNTWVKKYEDQQIRKLIEFHTLLEKVQDEQVRLEKSLTEFHTSVKKCEEKQIQIEQGSVELRTSLNKVIAFIQPLPRQICSLNDKINKLARVNGPSEPTLPGPGAVKATVTSPPASAGGVIFFWTIGIMFSKLLFAFIHAGRDATIE</sequence>
<proteinExistence type="predicted"/>
<name>A0AAV4ZZP5_9AGAM</name>
<dbReference type="EMBL" id="BPWL01000001">
    <property type="protein sequence ID" value="GJJ05863.1"/>
    <property type="molecule type" value="Genomic_DNA"/>
</dbReference>
<keyword evidence="3" id="KW-1185">Reference proteome</keyword>
<feature type="transmembrane region" description="Helical" evidence="1">
    <location>
        <begin position="133"/>
        <end position="155"/>
    </location>
</feature>
<evidence type="ECO:0000313" key="2">
    <source>
        <dbReference type="EMBL" id="GJJ05863.1"/>
    </source>
</evidence>